<organism evidence="3 4">
    <name type="scientific">Sphingomonas baiyangensis</name>
    <dbReference type="NCBI Taxonomy" id="2572576"/>
    <lineage>
        <taxon>Bacteria</taxon>
        <taxon>Pseudomonadati</taxon>
        <taxon>Pseudomonadota</taxon>
        <taxon>Alphaproteobacteria</taxon>
        <taxon>Sphingomonadales</taxon>
        <taxon>Sphingomonadaceae</taxon>
        <taxon>Sphingomonas</taxon>
    </lineage>
</organism>
<dbReference type="Proteomes" id="UP000309138">
    <property type="component" value="Unassembled WGS sequence"/>
</dbReference>
<comment type="caution">
    <text evidence="3">The sequence shown here is derived from an EMBL/GenBank/DDBJ whole genome shotgun (WGS) entry which is preliminary data.</text>
</comment>
<keyword evidence="4" id="KW-1185">Reference proteome</keyword>
<keyword evidence="2" id="KW-1133">Transmembrane helix</keyword>
<feature type="region of interest" description="Disordered" evidence="1">
    <location>
        <begin position="96"/>
        <end position="122"/>
    </location>
</feature>
<evidence type="ECO:0000256" key="2">
    <source>
        <dbReference type="SAM" id="Phobius"/>
    </source>
</evidence>
<dbReference type="AlphaFoldDB" id="A0A4U1L6W7"/>
<feature type="transmembrane region" description="Helical" evidence="2">
    <location>
        <begin position="71"/>
        <end position="91"/>
    </location>
</feature>
<reference evidence="3 4" key="1">
    <citation type="submission" date="2019-04" db="EMBL/GenBank/DDBJ databases">
        <authorList>
            <person name="Yang Y."/>
            <person name="Wei D."/>
        </authorList>
    </citation>
    <scope>NUCLEOTIDE SEQUENCE [LARGE SCALE GENOMIC DNA]</scope>
    <source>
        <strain evidence="3 4">L-1-4w-11</strain>
    </source>
</reference>
<evidence type="ECO:0000313" key="4">
    <source>
        <dbReference type="Proteomes" id="UP000309138"/>
    </source>
</evidence>
<protein>
    <submittedName>
        <fullName evidence="3">Uncharacterized protein</fullName>
    </submittedName>
</protein>
<dbReference type="EMBL" id="SWKR01000002">
    <property type="protein sequence ID" value="TKD52050.1"/>
    <property type="molecule type" value="Genomic_DNA"/>
</dbReference>
<keyword evidence="2" id="KW-0472">Membrane</keyword>
<dbReference type="RefSeq" id="WP_136943982.1">
    <property type="nucleotide sequence ID" value="NZ_SWKR01000002.1"/>
</dbReference>
<feature type="transmembrane region" description="Helical" evidence="2">
    <location>
        <begin position="14"/>
        <end position="37"/>
    </location>
</feature>
<name>A0A4U1L6W7_9SPHN</name>
<gene>
    <name evidence="3" type="ORF">FBR43_15890</name>
</gene>
<proteinExistence type="predicted"/>
<evidence type="ECO:0000313" key="3">
    <source>
        <dbReference type="EMBL" id="TKD52050.1"/>
    </source>
</evidence>
<accession>A0A4U1L6W7</accession>
<sequence length="122" mass="12435">MAVPLPLAGRWRVLLARLIALAMVAMVLGHAVAPVAAPLERGRGSAFSAATADVSLLAPGATIQKSAVERAGGAILTMALLTLAIALVATARPPARFATPPARAPPDRALRNLVQPQAPPAR</sequence>
<dbReference type="OrthoDB" id="7429070at2"/>
<evidence type="ECO:0000256" key="1">
    <source>
        <dbReference type="SAM" id="MobiDB-lite"/>
    </source>
</evidence>
<keyword evidence="2" id="KW-0812">Transmembrane</keyword>